<keyword evidence="1" id="KW-1133">Transmembrane helix</keyword>
<evidence type="ECO:0000313" key="3">
    <source>
        <dbReference type="Proteomes" id="UP000016637"/>
    </source>
</evidence>
<feature type="transmembrane region" description="Helical" evidence="1">
    <location>
        <begin position="32"/>
        <end position="57"/>
    </location>
</feature>
<feature type="non-terminal residue" evidence="2">
    <location>
        <position position="1"/>
    </location>
</feature>
<dbReference type="HOGENOM" id="CLU_2837192_0_0_9"/>
<keyword evidence="1" id="KW-0812">Transmembrane</keyword>
<dbReference type="AlphaFoldDB" id="U2RZY1"/>
<dbReference type="Proteomes" id="UP000016637">
    <property type="component" value="Unassembled WGS sequence"/>
</dbReference>
<keyword evidence="1" id="KW-0472">Membrane</keyword>
<reference evidence="2 3" key="1">
    <citation type="submission" date="2013-08" db="EMBL/GenBank/DDBJ databases">
        <authorList>
            <person name="Weinstock G."/>
            <person name="Sodergren E."/>
            <person name="Wylie T."/>
            <person name="Fulton L."/>
            <person name="Fulton R."/>
            <person name="Fronick C."/>
            <person name="O'Laughlin M."/>
            <person name="Godfrey J."/>
            <person name="Miner T."/>
            <person name="Herter B."/>
            <person name="Appelbaum E."/>
            <person name="Cordes M."/>
            <person name="Lek S."/>
            <person name="Wollam A."/>
            <person name="Pepin K.H."/>
            <person name="Palsikar V.B."/>
            <person name="Mitreva M."/>
            <person name="Wilson R.K."/>
        </authorList>
    </citation>
    <scope>NUCLEOTIDE SEQUENCE [LARGE SCALE GENOMIC DNA]</scope>
    <source>
        <strain evidence="2 3">ATCC 700627</strain>
    </source>
</reference>
<keyword evidence="3" id="KW-1185">Reference proteome</keyword>
<name>U2RZY1_9BACL</name>
<accession>U2RZY1</accession>
<comment type="caution">
    <text evidence="2">The sequence shown here is derived from an EMBL/GenBank/DDBJ whole genome shotgun (WGS) entry which is preliminary data.</text>
</comment>
<dbReference type="RefSeq" id="WP_021753118.1">
    <property type="nucleotide sequence ID" value="NZ_KI271848.1"/>
</dbReference>
<dbReference type="EMBL" id="AWVP01000102">
    <property type="protein sequence ID" value="ERK56152.1"/>
    <property type="molecule type" value="Genomic_DNA"/>
</dbReference>
<protein>
    <submittedName>
        <fullName evidence="2">Uncharacterized protein</fullName>
    </submittedName>
</protein>
<evidence type="ECO:0000313" key="2">
    <source>
        <dbReference type="EMBL" id="ERK56152.1"/>
    </source>
</evidence>
<evidence type="ECO:0000256" key="1">
    <source>
        <dbReference type="SAM" id="Phobius"/>
    </source>
</evidence>
<sequence>LIIAYILSLYVVSDFLKMYISRSLGIEGSISWFSGVAFSNIQMFISFIYIGIIYLLFKLTHKKEF</sequence>
<gene>
    <name evidence="2" type="ORF">HMPREF1983_01470</name>
</gene>
<organism evidence="2 3">
    <name type="scientific">Gemella bergeri ATCC 700627</name>
    <dbReference type="NCBI Taxonomy" id="1321820"/>
    <lineage>
        <taxon>Bacteria</taxon>
        <taxon>Bacillati</taxon>
        <taxon>Bacillota</taxon>
        <taxon>Bacilli</taxon>
        <taxon>Bacillales</taxon>
        <taxon>Gemellaceae</taxon>
        <taxon>Gemella</taxon>
    </lineage>
</organism>
<proteinExistence type="predicted"/>